<dbReference type="InterPro" id="IPR011335">
    <property type="entry name" value="Restrct_endonuc-II-like"/>
</dbReference>
<keyword evidence="2" id="KW-1185">Reference proteome</keyword>
<dbReference type="PANTHER" id="PTHR46609">
    <property type="entry name" value="EXONUCLEASE, PHAGE-TYPE/RECB, C-TERMINAL DOMAIN-CONTAINING PROTEIN"/>
    <property type="match status" value="1"/>
</dbReference>
<protein>
    <submittedName>
        <fullName evidence="1">Alk-exo</fullName>
    </submittedName>
</protein>
<dbReference type="Gene3D" id="3.90.320.10">
    <property type="match status" value="1"/>
</dbReference>
<evidence type="ECO:0000313" key="1">
    <source>
        <dbReference type="EMBL" id="AVA31119.1"/>
    </source>
</evidence>
<reference evidence="1 2" key="1">
    <citation type="journal article" date="2018" name="PLoS ONE">
        <title>Genome analysis of a novel Group I alphabaculovirus obtained from Oxyplax ochracea.</title>
        <authorList>
            <person name="Wang J."/>
            <person name="Hou D."/>
            <person name="Wang Q."/>
            <person name="Kuang W."/>
            <person name="Zhang L."/>
            <person name="Li J."/>
            <person name="Shen S."/>
            <person name="Deng F."/>
            <person name="Wang H."/>
            <person name="Hu Z."/>
            <person name="Wang M."/>
        </authorList>
    </citation>
    <scope>NUCLEOTIDE SEQUENCE [LARGE SCALE GENOMIC DNA]</scope>
    <source>
        <strain evidence="1">435</strain>
    </source>
</reference>
<dbReference type="SUPFAM" id="SSF52980">
    <property type="entry name" value="Restriction endonuclease-like"/>
    <property type="match status" value="1"/>
</dbReference>
<dbReference type="PANTHER" id="PTHR46609:SF8">
    <property type="entry name" value="YQAJ VIRAL RECOMBINASE DOMAIN-CONTAINING PROTEIN"/>
    <property type="match status" value="1"/>
</dbReference>
<accession>A0A2L0WTZ0</accession>
<name>A0A2L0WTZ0_9ABAC</name>
<sequence>MPLNQTQELILKKYKFDYYVKNINMNRKQLEQWRFYKEIDPKPLTLFDITNIEKATRGQINNELWNLLRLDRNTASATSCNNNSKLNKPALFFGNMQESFVKKNFNFIFDCMREKIEIVFGERVLETVSDSGMFFSELGLHAASPDAYFLLKNDIFIPVEIKCPYNYRDTTVEQMRINLGSKKNRYCVKHTALSVNKVGEPIFEMVKSNAHHRQMQRQMYVMKSPFGFYVVKFKNDIIIVTVLRDEQFFKAEKIKETNAYVAFAMENSNSARFCQFKERKRSFEIHENNHNFTTNQIIVLAQSNLYLDYGHLKCAFCVNFKMDSRDRFEDVMMRHSVCEASKFLDLSSKQNDDS</sequence>
<gene>
    <name evidence="1" type="ORF">Oxoc_ORF20</name>
</gene>
<dbReference type="EMBL" id="MF143631">
    <property type="protein sequence ID" value="AVA31119.1"/>
    <property type="molecule type" value="Genomic_DNA"/>
</dbReference>
<evidence type="ECO:0000313" key="2">
    <source>
        <dbReference type="Proteomes" id="UP000297028"/>
    </source>
</evidence>
<dbReference type="Proteomes" id="UP000297028">
    <property type="component" value="Segment"/>
</dbReference>
<dbReference type="InterPro" id="IPR051703">
    <property type="entry name" value="NF-kappa-B_Signaling_Reg"/>
</dbReference>
<dbReference type="InterPro" id="IPR011604">
    <property type="entry name" value="PDDEXK-like_dom_sf"/>
</dbReference>
<proteinExistence type="predicted"/>
<organism evidence="1 2">
    <name type="scientific">Oxyplax ochracea nucleopolyhedrovirus</name>
    <dbReference type="NCBI Taxonomy" id="2083176"/>
    <lineage>
        <taxon>Viruses</taxon>
        <taxon>Viruses incertae sedis</taxon>
        <taxon>Naldaviricetes</taxon>
        <taxon>Lefavirales</taxon>
        <taxon>Baculoviridae</taxon>
        <taxon>Alphabaculovirus</taxon>
        <taxon>Alphabaculovirus oxochraceae</taxon>
    </lineage>
</organism>